<keyword evidence="1" id="KW-0677">Repeat</keyword>
<proteinExistence type="predicted"/>
<dbReference type="SMART" id="SM00028">
    <property type="entry name" value="TPR"/>
    <property type="match status" value="10"/>
</dbReference>
<evidence type="ECO:0000256" key="3">
    <source>
        <dbReference type="PROSITE-ProRule" id="PRU00339"/>
    </source>
</evidence>
<gene>
    <name evidence="4" type="ORF">EDS130_LOCUS22935</name>
</gene>
<dbReference type="PROSITE" id="PS50005">
    <property type="entry name" value="TPR"/>
    <property type="match status" value="8"/>
</dbReference>
<dbReference type="Pfam" id="PF13374">
    <property type="entry name" value="TPR_10"/>
    <property type="match status" value="1"/>
</dbReference>
<feature type="repeat" description="TPR" evidence="3">
    <location>
        <begin position="789"/>
        <end position="822"/>
    </location>
</feature>
<organism evidence="4 5">
    <name type="scientific">Adineta ricciae</name>
    <name type="common">Rotifer</name>
    <dbReference type="NCBI Taxonomy" id="249248"/>
    <lineage>
        <taxon>Eukaryota</taxon>
        <taxon>Metazoa</taxon>
        <taxon>Spiralia</taxon>
        <taxon>Gnathifera</taxon>
        <taxon>Rotifera</taxon>
        <taxon>Eurotatoria</taxon>
        <taxon>Bdelloidea</taxon>
        <taxon>Adinetida</taxon>
        <taxon>Adinetidae</taxon>
        <taxon>Adineta</taxon>
    </lineage>
</organism>
<feature type="repeat" description="TPR" evidence="3">
    <location>
        <begin position="620"/>
        <end position="653"/>
    </location>
</feature>
<sequence>MSISCETTLSTNDFQIIWLDNHNVQQTDYANRQLDLDHLIDHLKTYEDLSKCQQYISSLDKADKVFLIISGSIGEQTLPLIHELIQIACIYIFCIDIYKHQEWAKKFHKIRGVFNESKAMLDRLQRDIQLLLHHFTPVNIFTMQNLKETTLQNIDQEQAIYMWFQLLIDTMLKLPRTSQAFHEFIEECIKRYCNNDVEKRKIEQFRAEYTKENVVQWYTRDCFLYRLINRALRTRNIDTIFKYRYLIVDLHQRLIELHQKQYSTQSSVQLTVYRGQLICAEELNKLQANIHGIFSINAFLSTTIHSTVACEFISDVFPEPFLQKVLYEINITGHGPWKWPFADIHDVSYNMHEGEILFDIGSTFRIEDIYEYSDGLWYVNLTLLDISDLSAGMNTSLYDYLSEMSFHENEPLFILCILLEQMGEFERSKQFCHLILRDLPEGHELIAVQGHLALIEYELGNFHDAKSICEQSLMIHSKLDHDNNEKTISKPLSHLHSNLGMILSELGDYKGAIFHYVQAISIDEVLLSKDHVDLAVSFNNLGMAYADLGHFKEALYWLEKRALKLQLLKLPENHPDLATTYSNIGETYCENGNYKKARENYERVLAIQKVALSPLHPSTASTFNNLGVMCEKMGDYDAALAYHQQALEVLLHSRTLDHMEFAATYNNMAAVFDWRGNFDEALCHYNKALEYLLTSLGTDNHPAVACSCNNIGMVHFQRENYDKALEYFEKTQKIEETLLEKNHSSLATTYNNLGMVFAAVGRLADAMEYHRRALTIRRRALSKNHPELASSYDNMGVVYYKQGHYKTAIDFHQKALSIQKKALANNHPSMATTKQHLGDVYFRLGNYRAALKLYADALNMAQNCLPASHPSIEKYNVKLRQAKAKLTKK</sequence>
<dbReference type="PRINTS" id="PR00381">
    <property type="entry name" value="KINESINLIGHT"/>
</dbReference>
<dbReference type="AlphaFoldDB" id="A0A814TBA7"/>
<accession>A0A814TBA7</accession>
<dbReference type="PROSITE" id="PS51996">
    <property type="entry name" value="TR_MART"/>
    <property type="match status" value="1"/>
</dbReference>
<dbReference type="PANTHER" id="PTHR45641">
    <property type="entry name" value="TETRATRICOPEPTIDE REPEAT PROTEIN (AFU_ORTHOLOGUE AFUA_6G03870)"/>
    <property type="match status" value="1"/>
</dbReference>
<reference evidence="4" key="1">
    <citation type="submission" date="2021-02" db="EMBL/GenBank/DDBJ databases">
        <authorList>
            <person name="Nowell W R."/>
        </authorList>
    </citation>
    <scope>NUCLEOTIDE SEQUENCE</scope>
</reference>
<dbReference type="SUPFAM" id="SSF56399">
    <property type="entry name" value="ADP-ribosylation"/>
    <property type="match status" value="1"/>
</dbReference>
<dbReference type="SUPFAM" id="SSF48452">
    <property type="entry name" value="TPR-like"/>
    <property type="match status" value="2"/>
</dbReference>
<feature type="repeat" description="TPR" evidence="3">
    <location>
        <begin position="831"/>
        <end position="864"/>
    </location>
</feature>
<dbReference type="InterPro" id="IPR011990">
    <property type="entry name" value="TPR-like_helical_dom_sf"/>
</dbReference>
<feature type="repeat" description="TPR" evidence="3">
    <location>
        <begin position="493"/>
        <end position="526"/>
    </location>
</feature>
<dbReference type="Gene3D" id="3.90.176.10">
    <property type="entry name" value="Toxin ADP-ribosyltransferase, Chain A, domain 1"/>
    <property type="match status" value="1"/>
</dbReference>
<keyword evidence="2 3" id="KW-0802">TPR repeat</keyword>
<dbReference type="PANTHER" id="PTHR45641:SF1">
    <property type="entry name" value="AAA+ ATPASE DOMAIN-CONTAINING PROTEIN"/>
    <property type="match status" value="1"/>
</dbReference>
<feature type="repeat" description="TPR" evidence="3">
    <location>
        <begin position="578"/>
        <end position="611"/>
    </location>
</feature>
<protein>
    <submittedName>
        <fullName evidence="4">Uncharacterized protein</fullName>
    </submittedName>
</protein>
<name>A0A814TBA7_ADIRI</name>
<feature type="repeat" description="TPR" evidence="3">
    <location>
        <begin position="705"/>
        <end position="738"/>
    </location>
</feature>
<dbReference type="SUPFAM" id="SSF81901">
    <property type="entry name" value="HCP-like"/>
    <property type="match status" value="1"/>
</dbReference>
<dbReference type="Gene3D" id="1.25.40.10">
    <property type="entry name" value="Tetratricopeptide repeat domain"/>
    <property type="match status" value="3"/>
</dbReference>
<evidence type="ECO:0000256" key="1">
    <source>
        <dbReference type="ARBA" id="ARBA00022737"/>
    </source>
</evidence>
<dbReference type="OrthoDB" id="626167at2759"/>
<dbReference type="EMBL" id="CAJNOJ010000123">
    <property type="protein sequence ID" value="CAF1157162.1"/>
    <property type="molecule type" value="Genomic_DNA"/>
</dbReference>
<feature type="repeat" description="TPR" evidence="3">
    <location>
        <begin position="662"/>
        <end position="695"/>
    </location>
</feature>
<dbReference type="Pfam" id="PF13424">
    <property type="entry name" value="TPR_12"/>
    <property type="match status" value="4"/>
</dbReference>
<evidence type="ECO:0000313" key="4">
    <source>
        <dbReference type="EMBL" id="CAF1157162.1"/>
    </source>
</evidence>
<evidence type="ECO:0000313" key="5">
    <source>
        <dbReference type="Proteomes" id="UP000663852"/>
    </source>
</evidence>
<evidence type="ECO:0000256" key="2">
    <source>
        <dbReference type="ARBA" id="ARBA00022803"/>
    </source>
</evidence>
<comment type="caution">
    <text evidence="4">The sequence shown here is derived from an EMBL/GenBank/DDBJ whole genome shotgun (WGS) entry which is preliminary data.</text>
</comment>
<feature type="repeat" description="TPR" evidence="3">
    <location>
        <begin position="747"/>
        <end position="780"/>
    </location>
</feature>
<dbReference type="PROSITE" id="PS50293">
    <property type="entry name" value="TPR_REGION"/>
    <property type="match status" value="1"/>
</dbReference>
<dbReference type="Proteomes" id="UP000663852">
    <property type="component" value="Unassembled WGS sequence"/>
</dbReference>
<dbReference type="InterPro" id="IPR019734">
    <property type="entry name" value="TPR_rpt"/>
</dbReference>